<evidence type="ECO:0000256" key="1">
    <source>
        <dbReference type="SAM" id="MobiDB-lite"/>
    </source>
</evidence>
<dbReference type="Proteomes" id="UP001233673">
    <property type="component" value="Unassembled WGS sequence"/>
</dbReference>
<protein>
    <recommendedName>
        <fullName evidence="4">DUF222 domain-containing protein</fullName>
    </recommendedName>
</protein>
<evidence type="ECO:0000313" key="2">
    <source>
        <dbReference type="EMBL" id="MDP5181998.1"/>
    </source>
</evidence>
<comment type="caution">
    <text evidence="2">The sequence shown here is derived from an EMBL/GenBank/DDBJ whole genome shotgun (WGS) entry which is preliminary data.</text>
</comment>
<feature type="region of interest" description="Disordered" evidence="1">
    <location>
        <begin position="189"/>
        <end position="208"/>
    </location>
</feature>
<name>A0ABT9I8V6_9ACTN</name>
<proteinExistence type="predicted"/>
<dbReference type="EMBL" id="JASNFN010000004">
    <property type="protein sequence ID" value="MDP5181998.1"/>
    <property type="molecule type" value="Genomic_DNA"/>
</dbReference>
<gene>
    <name evidence="2" type="ORF">QOZ88_05055</name>
</gene>
<feature type="region of interest" description="Disordered" evidence="1">
    <location>
        <begin position="145"/>
        <end position="177"/>
    </location>
</feature>
<feature type="compositionally biased region" description="Basic and acidic residues" evidence="1">
    <location>
        <begin position="166"/>
        <end position="177"/>
    </location>
</feature>
<accession>A0ABT9I8V6</accession>
<dbReference type="RefSeq" id="WP_305998705.1">
    <property type="nucleotide sequence ID" value="NZ_JASNFN010000004.1"/>
</dbReference>
<sequence>MVAGLAWQLAGRASMVFHDGRRGAPGDPGSVVALSQALVRALRNEFGAPADVGGQHDQKTSADVAAAVQDVASHIPVLADRLTLAVEHWSRTGQLFANARDLPRMEAMPEDRIQAVIAGRHVRASGDDLHRLRQVVGRAADLSTGLADGQSRAAGTGPVAQRHRTDRRDREAKMPGDVERLLSRAHAVARDSEGMRLLHAPRQIPPSR</sequence>
<organism evidence="2 3">
    <name type="scientific">Blastococcus carthaginiensis</name>
    <dbReference type="NCBI Taxonomy" id="3050034"/>
    <lineage>
        <taxon>Bacteria</taxon>
        <taxon>Bacillati</taxon>
        <taxon>Actinomycetota</taxon>
        <taxon>Actinomycetes</taxon>
        <taxon>Geodermatophilales</taxon>
        <taxon>Geodermatophilaceae</taxon>
        <taxon>Blastococcus</taxon>
    </lineage>
</organism>
<evidence type="ECO:0008006" key="4">
    <source>
        <dbReference type="Google" id="ProtNLM"/>
    </source>
</evidence>
<keyword evidence="3" id="KW-1185">Reference proteome</keyword>
<evidence type="ECO:0000313" key="3">
    <source>
        <dbReference type="Proteomes" id="UP001233673"/>
    </source>
</evidence>
<reference evidence="3" key="1">
    <citation type="submission" date="2023-05" db="EMBL/GenBank/DDBJ databases">
        <title>Draft genome of Pseudofrankia sp. BMG5.37.</title>
        <authorList>
            <person name="Gtari M."/>
            <person name="Ghodhbane F."/>
            <person name="Sbissi I."/>
        </authorList>
    </citation>
    <scope>NUCLEOTIDE SEQUENCE [LARGE SCALE GENOMIC DNA]</scope>
    <source>
        <strain evidence="3">BMG 814</strain>
    </source>
</reference>